<feature type="domain" description="Svf1-like N-terminal" evidence="4">
    <location>
        <begin position="56"/>
        <end position="215"/>
    </location>
</feature>
<dbReference type="STRING" id="1198029.A0A1U7LLG4"/>
<accession>A0A1U7LLG4</accession>
<dbReference type="SUPFAM" id="SSF159245">
    <property type="entry name" value="AttH-like"/>
    <property type="match status" value="1"/>
</dbReference>
<gene>
    <name evidence="6" type="ORF">NEOLI_004866</name>
</gene>
<evidence type="ECO:0000259" key="5">
    <source>
        <dbReference type="Pfam" id="PF17187"/>
    </source>
</evidence>
<organism evidence="6 7">
    <name type="scientific">Neolecta irregularis (strain DAH-3)</name>
    <dbReference type="NCBI Taxonomy" id="1198029"/>
    <lineage>
        <taxon>Eukaryota</taxon>
        <taxon>Fungi</taxon>
        <taxon>Dikarya</taxon>
        <taxon>Ascomycota</taxon>
        <taxon>Taphrinomycotina</taxon>
        <taxon>Neolectales</taxon>
        <taxon>Neolectaceae</taxon>
        <taxon>Neolecta</taxon>
    </lineage>
</organism>
<dbReference type="InterPro" id="IPR013931">
    <property type="entry name" value="Svf1-like_N"/>
</dbReference>
<evidence type="ECO:0000256" key="3">
    <source>
        <dbReference type="ARBA" id="ARBA00022490"/>
    </source>
</evidence>
<reference evidence="6 7" key="1">
    <citation type="submission" date="2016-04" db="EMBL/GenBank/DDBJ databases">
        <title>Evolutionary innovation and constraint leading to complex multicellularity in the Ascomycota.</title>
        <authorList>
            <person name="Cisse O."/>
            <person name="Nguyen A."/>
            <person name="Hewitt D.A."/>
            <person name="Jedd G."/>
            <person name="Stajich J.E."/>
        </authorList>
    </citation>
    <scope>NUCLEOTIDE SEQUENCE [LARGE SCALE GENOMIC DNA]</scope>
    <source>
        <strain evidence="6 7">DAH-3</strain>
    </source>
</reference>
<dbReference type="OrthoDB" id="2590239at2759"/>
<dbReference type="AlphaFoldDB" id="A0A1U7LLG4"/>
<comment type="caution">
    <text evidence="6">The sequence shown here is derived from an EMBL/GenBank/DDBJ whole genome shotgun (WGS) entry which is preliminary data.</text>
</comment>
<name>A0A1U7LLG4_NEOID</name>
<dbReference type="EMBL" id="LXFE01001514">
    <property type="protein sequence ID" value="OLL23506.1"/>
    <property type="molecule type" value="Genomic_DNA"/>
</dbReference>
<evidence type="ECO:0000313" key="7">
    <source>
        <dbReference type="Proteomes" id="UP000186594"/>
    </source>
</evidence>
<dbReference type="Proteomes" id="UP000186594">
    <property type="component" value="Unassembled WGS sequence"/>
</dbReference>
<dbReference type="Pfam" id="PF17187">
    <property type="entry name" value="Svf1_C"/>
    <property type="match status" value="1"/>
</dbReference>
<protein>
    <submittedName>
        <fullName evidence="6">Survival factor 1</fullName>
    </submittedName>
</protein>
<keyword evidence="3" id="KW-0963">Cytoplasm</keyword>
<feature type="domain" description="Svf1-like C-terminal" evidence="5">
    <location>
        <begin position="217"/>
        <end position="380"/>
    </location>
</feature>
<comment type="similarity">
    <text evidence="2">Belongs to the SVF1 family.</text>
</comment>
<dbReference type="GO" id="GO:0006979">
    <property type="term" value="P:response to oxidative stress"/>
    <property type="evidence" value="ECO:0007669"/>
    <property type="project" value="InterPro"/>
</dbReference>
<sequence>MKHWLQSSVASVTGTAEPVYGKAAIHSVIDRVSNQNPYTELSSKDLEWELPSSSHVETQTFYLIADSGHICFVQVIQSNIGSWSSTAQFVCRVFHPNHPEHSAWSSTNLEQAHISDDKKSFTADRISLVLSSDEKKYTLGASVSRSTIVDIVFERDAPSFKIGKDGTTLFGTDIEKPWGSMKHFFWPRVKVSGTIIVNGIAIDIGGIGMYIHAIQGMKPHHLASSWNFVSFHGPTISAVMMEFTTPPSYGSTAVNIGGIVRNNDIVACTVNNVAKHVETVRDDETGWKEPTTVELSWRGVDARSGTIGVEAHMNANLKTKIARLDILAEIPPILKNIVHGLSGTKPFIYKFANTAKISLKIGQEVMEEEGVLYNEATFIS</sequence>
<evidence type="ECO:0000259" key="4">
    <source>
        <dbReference type="Pfam" id="PF08622"/>
    </source>
</evidence>
<proteinExistence type="inferred from homology"/>
<dbReference type="GO" id="GO:0005737">
    <property type="term" value="C:cytoplasm"/>
    <property type="evidence" value="ECO:0007669"/>
    <property type="project" value="UniProtKB-SubCell"/>
</dbReference>
<keyword evidence="7" id="KW-1185">Reference proteome</keyword>
<dbReference type="OMA" id="AFWPRCV"/>
<dbReference type="InterPro" id="IPR033394">
    <property type="entry name" value="Svf1-like_C"/>
</dbReference>
<dbReference type="PANTHER" id="PTHR47107">
    <property type="entry name" value="SVF1-LIKE PROTEIN YDR222W-RELATED"/>
    <property type="match status" value="1"/>
</dbReference>
<comment type="subcellular location">
    <subcellularLocation>
        <location evidence="1">Cytoplasm</location>
    </subcellularLocation>
</comment>
<evidence type="ECO:0000256" key="1">
    <source>
        <dbReference type="ARBA" id="ARBA00004496"/>
    </source>
</evidence>
<dbReference type="InterPro" id="IPR051385">
    <property type="entry name" value="Ceramide-binding_SVF1"/>
</dbReference>
<dbReference type="Pfam" id="PF08622">
    <property type="entry name" value="Svf1"/>
    <property type="match status" value="1"/>
</dbReference>
<evidence type="ECO:0000256" key="2">
    <source>
        <dbReference type="ARBA" id="ARBA00009069"/>
    </source>
</evidence>
<evidence type="ECO:0000313" key="6">
    <source>
        <dbReference type="EMBL" id="OLL23506.1"/>
    </source>
</evidence>
<dbReference type="PANTHER" id="PTHR47107:SF1">
    <property type="entry name" value="CERAMIDE-BINDING PROTEIN SVF1-RELATED"/>
    <property type="match status" value="1"/>
</dbReference>